<dbReference type="AlphaFoldDB" id="A0A5E7HXZ7"/>
<dbReference type="Proteomes" id="UP000349468">
    <property type="component" value="Unassembled WGS sequence"/>
</dbReference>
<evidence type="ECO:0000313" key="2">
    <source>
        <dbReference type="EMBL" id="VVO69331.1"/>
    </source>
</evidence>
<dbReference type="EMBL" id="CABVIK010000003">
    <property type="protein sequence ID" value="VVO69331.1"/>
    <property type="molecule type" value="Genomic_DNA"/>
</dbReference>
<protein>
    <submittedName>
        <fullName evidence="2">Uncharacterized protein</fullName>
    </submittedName>
</protein>
<gene>
    <name evidence="2" type="ORF">PS870_01206</name>
</gene>
<dbReference type="RefSeq" id="WP_010463377.1">
    <property type="nucleotide sequence ID" value="NZ_CABVIK010000003.1"/>
</dbReference>
<reference evidence="2 3" key="1">
    <citation type="submission" date="2019-09" db="EMBL/GenBank/DDBJ databases">
        <authorList>
            <person name="Chandra G."/>
            <person name="Truman W A."/>
        </authorList>
    </citation>
    <scope>NUCLEOTIDE SEQUENCE [LARGE SCALE GENOMIC DNA]</scope>
    <source>
        <strain evidence="2">PS870</strain>
    </source>
</reference>
<evidence type="ECO:0000256" key="1">
    <source>
        <dbReference type="SAM" id="MobiDB-lite"/>
    </source>
</evidence>
<accession>A0A5E7HXZ7</accession>
<sequence length="168" mass="18198">MSVKSTGDKFSGASKTGTVSENKEDWEREPLQSFLLQLPVRFSNNLIATVEHQPDDKTSGIVKAPDGAGFGDKSLYLPSGSRLRFSFGNYVNSLRFQIKAAGGNERGTAYIIAMKKGEVVYGAPISSEDKAFEIAEKPFDELAIVGFSGNYSVTAGDVYLDNLAWSLV</sequence>
<feature type="region of interest" description="Disordered" evidence="1">
    <location>
        <begin position="1"/>
        <end position="25"/>
    </location>
</feature>
<evidence type="ECO:0000313" key="3">
    <source>
        <dbReference type="Proteomes" id="UP000349468"/>
    </source>
</evidence>
<organism evidence="2 3">
    <name type="scientific">Pseudomonas fluorescens</name>
    <dbReference type="NCBI Taxonomy" id="294"/>
    <lineage>
        <taxon>Bacteria</taxon>
        <taxon>Pseudomonadati</taxon>
        <taxon>Pseudomonadota</taxon>
        <taxon>Gammaproteobacteria</taxon>
        <taxon>Pseudomonadales</taxon>
        <taxon>Pseudomonadaceae</taxon>
        <taxon>Pseudomonas</taxon>
    </lineage>
</organism>
<proteinExistence type="predicted"/>
<name>A0A5E7HXZ7_PSEFL</name>